<evidence type="ECO:0000313" key="3">
    <source>
        <dbReference type="EMBL" id="KAK1679974.1"/>
    </source>
</evidence>
<dbReference type="EMBL" id="JAUUTY010000002">
    <property type="protein sequence ID" value="KAK1679974.1"/>
    <property type="molecule type" value="Genomic_DNA"/>
</dbReference>
<accession>A0AAD8TC79</accession>
<evidence type="ECO:0000259" key="2">
    <source>
        <dbReference type="Pfam" id="PF04195"/>
    </source>
</evidence>
<feature type="region of interest" description="Disordered" evidence="1">
    <location>
        <begin position="261"/>
        <end position="419"/>
    </location>
</feature>
<evidence type="ECO:0000256" key="1">
    <source>
        <dbReference type="SAM" id="MobiDB-lite"/>
    </source>
</evidence>
<feature type="compositionally biased region" description="Pro residues" evidence="1">
    <location>
        <begin position="289"/>
        <end position="309"/>
    </location>
</feature>
<dbReference type="PANTHER" id="PTHR33026">
    <property type="entry name" value="OS06G0360600 PROTEIN"/>
    <property type="match status" value="1"/>
</dbReference>
<sequence length="419" mass="45043">MRAPGGEVEPSPQPGERVVFGAHLDRGLGLPVSAFFRRFLDNFLQHHLPANACILLSCFVAFMEAYAGLWPDIDFWSRLFYLKAQTDGRCGPAAPPRSTLGLMSFFYVRNEGQLVDRINLPEFNPAPPVGRINWSYNARTADPDAEMRTHKIGHMSGRLDPNRTSKVALTKAQVAHRVNNVTKANMPEWSYGLAPMTGTTHPVRGRGAGDVRHGANPCRAPAREAAKHHGDFGAGKRAGDPHAALEAKVKKLAGFSRRRAPIKFAQGGGSRQTPRVVSPPPRQRRESKPQPPTRAPMPPPPAGTPPPAGAPSFAVPLASAPDRGTRVEPTRQPTLDDMFPRRSRLLDRRGRQGMPPSTGRSRQHRPRPGRAGPNVVVWMKTRRGISGAGDGCAAGPSPPSVATTGSDDGGADHAGAGKG</sequence>
<keyword evidence="4" id="KW-1185">Reference proteome</keyword>
<evidence type="ECO:0000313" key="4">
    <source>
        <dbReference type="Proteomes" id="UP001231189"/>
    </source>
</evidence>
<dbReference type="Proteomes" id="UP001231189">
    <property type="component" value="Unassembled WGS sequence"/>
</dbReference>
<gene>
    <name evidence="3" type="ORF">QYE76_040822</name>
</gene>
<feature type="compositionally biased region" description="Basic and acidic residues" evidence="1">
    <location>
        <begin position="338"/>
        <end position="350"/>
    </location>
</feature>
<dbReference type="InterPro" id="IPR007321">
    <property type="entry name" value="Transposase_28"/>
</dbReference>
<proteinExistence type="predicted"/>
<comment type="caution">
    <text evidence="3">The sequence shown here is derived from an EMBL/GenBank/DDBJ whole genome shotgun (WGS) entry which is preliminary data.</text>
</comment>
<dbReference type="AlphaFoldDB" id="A0AAD8TC79"/>
<reference evidence="3" key="1">
    <citation type="submission" date="2023-07" db="EMBL/GenBank/DDBJ databases">
        <title>A chromosome-level genome assembly of Lolium multiflorum.</title>
        <authorList>
            <person name="Chen Y."/>
            <person name="Copetti D."/>
            <person name="Kolliker R."/>
            <person name="Studer B."/>
        </authorList>
    </citation>
    <scope>NUCLEOTIDE SEQUENCE</scope>
    <source>
        <strain evidence="3">02402/16</strain>
        <tissue evidence="3">Leaf</tissue>
    </source>
</reference>
<feature type="domain" description="Transposase (putative) gypsy type" evidence="2">
    <location>
        <begin position="18"/>
        <end position="83"/>
    </location>
</feature>
<protein>
    <recommendedName>
        <fullName evidence="2">Transposase (putative) gypsy type domain-containing protein</fullName>
    </recommendedName>
</protein>
<dbReference type="PANTHER" id="PTHR33026:SF7">
    <property type="entry name" value="OS03G0100275 PROTEIN"/>
    <property type="match status" value="1"/>
</dbReference>
<dbReference type="Pfam" id="PF04195">
    <property type="entry name" value="Transposase_28"/>
    <property type="match status" value="1"/>
</dbReference>
<name>A0AAD8TC79_LOLMU</name>
<organism evidence="3 4">
    <name type="scientific">Lolium multiflorum</name>
    <name type="common">Italian ryegrass</name>
    <name type="synonym">Lolium perenne subsp. multiflorum</name>
    <dbReference type="NCBI Taxonomy" id="4521"/>
    <lineage>
        <taxon>Eukaryota</taxon>
        <taxon>Viridiplantae</taxon>
        <taxon>Streptophyta</taxon>
        <taxon>Embryophyta</taxon>
        <taxon>Tracheophyta</taxon>
        <taxon>Spermatophyta</taxon>
        <taxon>Magnoliopsida</taxon>
        <taxon>Liliopsida</taxon>
        <taxon>Poales</taxon>
        <taxon>Poaceae</taxon>
        <taxon>BOP clade</taxon>
        <taxon>Pooideae</taxon>
        <taxon>Poodae</taxon>
        <taxon>Poeae</taxon>
        <taxon>Poeae Chloroplast Group 2 (Poeae type)</taxon>
        <taxon>Loliodinae</taxon>
        <taxon>Loliinae</taxon>
        <taxon>Lolium</taxon>
    </lineage>
</organism>